<name>A0A1H9KU33_9GAMM</name>
<dbReference type="Gene3D" id="3.30.420.40">
    <property type="match status" value="1"/>
</dbReference>
<reference evidence="2" key="1">
    <citation type="submission" date="2016-10" db="EMBL/GenBank/DDBJ databases">
        <authorList>
            <person name="Varghese N."/>
            <person name="Submissions S."/>
        </authorList>
    </citation>
    <scope>NUCLEOTIDE SEQUENCE [LARGE SCALE GENOMIC DNA]</scope>
    <source>
        <strain evidence="2">8N4</strain>
    </source>
</reference>
<sequence length="272" mass="30853">MFSQGWQIGLHINTAQVTVVAIKGNRYKWCLQGWWVFPLDEPVFTSTGLLAITQEFRSILIKLRTHLPYRYSLRVSYPVQCVLLRTLSLPSTTLQGLPLERFVQLSVERLFSHLHELTWDYCLGPDTSTEISVTVTRNKVLKDYYALFKNAGLTVDVVELASTALYPLLDPRGSSTLIVEDREIWLWATCHQQQYHHGQCLKVDFPTTETVIHSIAINSESYFFAGDQNDADQINIDSYSLLKAIEQSPPVIASRPDLVVALGLALRKADQL</sequence>
<dbReference type="AlphaFoldDB" id="A0A1H9KU33"/>
<dbReference type="Gene3D" id="3.30.1490.300">
    <property type="match status" value="1"/>
</dbReference>
<organism evidence="1 2">
    <name type="scientific">Rosenbergiella nectarea</name>
    <dbReference type="NCBI Taxonomy" id="988801"/>
    <lineage>
        <taxon>Bacteria</taxon>
        <taxon>Pseudomonadati</taxon>
        <taxon>Pseudomonadota</taxon>
        <taxon>Gammaproteobacteria</taxon>
        <taxon>Enterobacterales</taxon>
        <taxon>Erwiniaceae</taxon>
        <taxon>Rosenbergiella</taxon>
    </lineage>
</organism>
<dbReference type="Proteomes" id="UP000242515">
    <property type="component" value="Unassembled WGS sequence"/>
</dbReference>
<gene>
    <name evidence="1" type="ORF">SAMN05216522_11038</name>
</gene>
<evidence type="ECO:0000313" key="1">
    <source>
        <dbReference type="EMBL" id="SER02684.1"/>
    </source>
</evidence>
<protein>
    <submittedName>
        <fullName evidence="1">Pilus assembly protein HofM</fullName>
    </submittedName>
</protein>
<evidence type="ECO:0000313" key="2">
    <source>
        <dbReference type="Proteomes" id="UP000242515"/>
    </source>
</evidence>
<dbReference type="EMBL" id="FOGC01000010">
    <property type="protein sequence ID" value="SER02684.1"/>
    <property type="molecule type" value="Genomic_DNA"/>
</dbReference>
<dbReference type="OrthoDB" id="6447548at2"/>
<proteinExistence type="predicted"/>
<dbReference type="RefSeq" id="WP_092677175.1">
    <property type="nucleotide sequence ID" value="NZ_FOGC01000010.1"/>
</dbReference>
<keyword evidence="2" id="KW-1185">Reference proteome</keyword>
<accession>A0A1H9KU33</accession>
<dbReference type="STRING" id="988801.SAMN05216522_11038"/>